<evidence type="ECO:0000256" key="4">
    <source>
        <dbReference type="ARBA" id="ARBA00022692"/>
    </source>
</evidence>
<dbReference type="SUPFAM" id="SSF103473">
    <property type="entry name" value="MFS general substrate transporter"/>
    <property type="match status" value="1"/>
</dbReference>
<evidence type="ECO:0000256" key="3">
    <source>
        <dbReference type="ARBA" id="ARBA00022475"/>
    </source>
</evidence>
<dbReference type="InterPro" id="IPR036259">
    <property type="entry name" value="MFS_trans_sf"/>
</dbReference>
<name>A0A328HHL4_ARTGO</name>
<proteinExistence type="predicted"/>
<dbReference type="InterPro" id="IPR005828">
    <property type="entry name" value="MFS_sugar_transport-like"/>
</dbReference>
<dbReference type="InterPro" id="IPR005829">
    <property type="entry name" value="Sugar_transporter_CS"/>
</dbReference>
<dbReference type="Gene3D" id="1.20.1250.20">
    <property type="entry name" value="MFS general substrate transporter like domains"/>
    <property type="match status" value="2"/>
</dbReference>
<dbReference type="CDD" id="cd17369">
    <property type="entry name" value="MFS_ShiA_like"/>
    <property type="match status" value="1"/>
</dbReference>
<dbReference type="GO" id="GO:0022857">
    <property type="term" value="F:transmembrane transporter activity"/>
    <property type="evidence" value="ECO:0007669"/>
    <property type="project" value="InterPro"/>
</dbReference>
<evidence type="ECO:0000313" key="9">
    <source>
        <dbReference type="EMBL" id="RAM36523.1"/>
    </source>
</evidence>
<reference evidence="9 10" key="1">
    <citation type="submission" date="2018-04" db="EMBL/GenBank/DDBJ databases">
        <title>Bacteria isolated from cave deposits of Manipur.</title>
        <authorList>
            <person name="Sahoo D."/>
            <person name="Sarangthem I."/>
            <person name="Nandeibam J."/>
        </authorList>
    </citation>
    <scope>NUCLEOTIDE SEQUENCE [LARGE SCALE GENOMIC DNA]</scope>
    <source>
        <strain evidence="10">mrc11</strain>
    </source>
</reference>
<gene>
    <name evidence="9" type="ORF">DBZ45_14880</name>
</gene>
<feature type="transmembrane region" description="Helical" evidence="7">
    <location>
        <begin position="265"/>
        <end position="282"/>
    </location>
</feature>
<dbReference type="PROSITE" id="PS00217">
    <property type="entry name" value="SUGAR_TRANSPORT_2"/>
    <property type="match status" value="1"/>
</dbReference>
<dbReference type="PROSITE" id="PS50850">
    <property type="entry name" value="MFS"/>
    <property type="match status" value="1"/>
</dbReference>
<comment type="caution">
    <text evidence="9">The sequence shown here is derived from an EMBL/GenBank/DDBJ whole genome shotgun (WGS) entry which is preliminary data.</text>
</comment>
<evidence type="ECO:0000256" key="5">
    <source>
        <dbReference type="ARBA" id="ARBA00022989"/>
    </source>
</evidence>
<feature type="transmembrane region" description="Helical" evidence="7">
    <location>
        <begin position="163"/>
        <end position="185"/>
    </location>
</feature>
<feature type="transmembrane region" description="Helical" evidence="7">
    <location>
        <begin position="384"/>
        <end position="407"/>
    </location>
</feature>
<evidence type="ECO:0000256" key="2">
    <source>
        <dbReference type="ARBA" id="ARBA00022448"/>
    </source>
</evidence>
<feature type="domain" description="Major facilitator superfamily (MFS) profile" evidence="8">
    <location>
        <begin position="25"/>
        <end position="438"/>
    </location>
</feature>
<feature type="transmembrane region" description="Helical" evidence="7">
    <location>
        <begin position="122"/>
        <end position="142"/>
    </location>
</feature>
<organism evidence="9 10">
    <name type="scientific">Arthrobacter globiformis</name>
    <dbReference type="NCBI Taxonomy" id="1665"/>
    <lineage>
        <taxon>Bacteria</taxon>
        <taxon>Bacillati</taxon>
        <taxon>Actinomycetota</taxon>
        <taxon>Actinomycetes</taxon>
        <taxon>Micrococcales</taxon>
        <taxon>Micrococcaceae</taxon>
        <taxon>Arthrobacter</taxon>
    </lineage>
</organism>
<evidence type="ECO:0000256" key="1">
    <source>
        <dbReference type="ARBA" id="ARBA00004651"/>
    </source>
</evidence>
<dbReference type="RefSeq" id="WP_111904663.1">
    <property type="nucleotide sequence ID" value="NZ_QLNP01000091.1"/>
</dbReference>
<dbReference type="PANTHER" id="PTHR43045">
    <property type="entry name" value="SHIKIMATE TRANSPORTER"/>
    <property type="match status" value="1"/>
</dbReference>
<dbReference type="Proteomes" id="UP000249166">
    <property type="component" value="Unassembled WGS sequence"/>
</dbReference>
<evidence type="ECO:0000256" key="7">
    <source>
        <dbReference type="SAM" id="Phobius"/>
    </source>
</evidence>
<dbReference type="PANTHER" id="PTHR43045:SF1">
    <property type="entry name" value="SHIKIMATE TRANSPORTER"/>
    <property type="match status" value="1"/>
</dbReference>
<feature type="transmembrane region" description="Helical" evidence="7">
    <location>
        <begin position="65"/>
        <end position="90"/>
    </location>
</feature>
<comment type="subcellular location">
    <subcellularLocation>
        <location evidence="1">Cell membrane</location>
        <topology evidence="1">Multi-pass membrane protein</topology>
    </subcellularLocation>
</comment>
<evidence type="ECO:0000259" key="8">
    <source>
        <dbReference type="PROSITE" id="PS50850"/>
    </source>
</evidence>
<dbReference type="InterPro" id="IPR020846">
    <property type="entry name" value="MFS_dom"/>
</dbReference>
<evidence type="ECO:0000313" key="10">
    <source>
        <dbReference type="Proteomes" id="UP000249166"/>
    </source>
</evidence>
<accession>A0A328HHL4</accession>
<feature type="transmembrane region" description="Helical" evidence="7">
    <location>
        <begin position="413"/>
        <end position="433"/>
    </location>
</feature>
<evidence type="ECO:0000256" key="6">
    <source>
        <dbReference type="ARBA" id="ARBA00023136"/>
    </source>
</evidence>
<dbReference type="Pfam" id="PF00083">
    <property type="entry name" value="Sugar_tr"/>
    <property type="match status" value="2"/>
</dbReference>
<keyword evidence="2" id="KW-0813">Transport</keyword>
<dbReference type="AlphaFoldDB" id="A0A328HHL4"/>
<feature type="transmembrane region" description="Helical" evidence="7">
    <location>
        <begin position="40"/>
        <end position="59"/>
    </location>
</feature>
<keyword evidence="3" id="KW-1003">Cell membrane</keyword>
<protein>
    <submittedName>
        <fullName evidence="9">MFS transporter</fullName>
    </submittedName>
</protein>
<dbReference type="OrthoDB" id="8953821at2"/>
<keyword evidence="5 7" id="KW-1133">Transmembrane helix</keyword>
<keyword evidence="4 7" id="KW-0812">Transmembrane</keyword>
<dbReference type="GO" id="GO:0005886">
    <property type="term" value="C:plasma membrane"/>
    <property type="evidence" value="ECO:0007669"/>
    <property type="project" value="UniProtKB-SubCell"/>
</dbReference>
<feature type="transmembrane region" description="Helical" evidence="7">
    <location>
        <begin position="288"/>
        <end position="308"/>
    </location>
</feature>
<feature type="transmembrane region" description="Helical" evidence="7">
    <location>
        <begin position="197"/>
        <end position="216"/>
    </location>
</feature>
<feature type="transmembrane region" description="Helical" evidence="7">
    <location>
        <begin position="97"/>
        <end position="116"/>
    </location>
</feature>
<dbReference type="EMBL" id="QLNP01000091">
    <property type="protein sequence ID" value="RAM36523.1"/>
    <property type="molecule type" value="Genomic_DNA"/>
</dbReference>
<keyword evidence="6 7" id="KW-0472">Membrane</keyword>
<sequence>MTTRTDSPLADPDGAVVEPEQLRRATLASSVGSALEYYDFYIYGLASALIFGPLFFKPLGDEGALIASFATYGVGFAARPFGGIVFGYIGDRFGRKMVLILTIGLMGAASFAIGLLPTFEQAGMLGAVLLVILRIVQGLGAGAEQAGATTLISEVAPPRRRGFFASLPFVGIQLGTLLGAGTFALIATADKAVLEGWLWRVPFLASVILIAVAVFIRLRLKETPVFQELEKHKNVVKNPVGQLWKHSKKNVLVGIGLRMGENGNSSIYSALLVAFLAAPAGVFPGDKFIGPVGLLIAAGFAAVMVVTFGALSDRFGRVPVYRYGALFQAVIAFPAFYLVTLGNVTLVWVVMVVGIALGVQSMLGPQCPLLPELFGSQYRFTGVAMARELSAVLAGGLVPLVGAALLAATGYSWLVLAIYSLVLALISFVSTFFTPETKGRDLLAIEDAR</sequence>